<evidence type="ECO:0000259" key="1">
    <source>
        <dbReference type="PROSITE" id="PS51832"/>
    </source>
</evidence>
<dbReference type="PANTHER" id="PTHR43155">
    <property type="entry name" value="CYCLIC DI-GMP PHOSPHODIESTERASE PA4108-RELATED"/>
    <property type="match status" value="1"/>
</dbReference>
<dbReference type="InterPro" id="IPR037522">
    <property type="entry name" value="HD_GYP_dom"/>
</dbReference>
<proteinExistence type="predicted"/>
<protein>
    <submittedName>
        <fullName evidence="2">Putative nucleotidyltransferase with HDIG domain</fullName>
    </submittedName>
</protein>
<accession>A0A7W6NZM3</accession>
<comment type="caution">
    <text evidence="2">The sequence shown here is derived from an EMBL/GenBank/DDBJ whole genome shotgun (WGS) entry which is preliminary data.</text>
</comment>
<sequence>MGDLPSSDGLNAGEWRDLGSVEAPSASPASAPRRLSATRLHTNARPASLAVERDRAREIVGLAKDSVTETFSDIRFGRKIQAANLAPVVSAIAASVARSPTALPSVTRFKLHDEYTYFHSVAVCGLMLALGNELRLPPELTQEIGLAGLLHDIGKARIDADLLNKPGPLDLDEYARVQAHTLRGYELLRDSGIESEIALDVCLHHHERIDGGGYPSGISQKTLSIHARMAAVCDVFDAVTSNRAYKRSWSPGAALDWMMGTTGHFDPRVLRAFRALLGVFPVGALVRLESQRLAVVIDEPADSPTTPDVAVFLCANTKRELAPVRIATRSDPIVGLEVAAKWGLADFEAKRAWLLDVFGPA</sequence>
<evidence type="ECO:0000313" key="2">
    <source>
        <dbReference type="EMBL" id="MBB4100956.1"/>
    </source>
</evidence>
<keyword evidence="2" id="KW-0808">Transferase</keyword>
<dbReference type="EMBL" id="JACIEH010000004">
    <property type="protein sequence ID" value="MBB4100956.1"/>
    <property type="molecule type" value="Genomic_DNA"/>
</dbReference>
<gene>
    <name evidence="2" type="ORF">GGR46_004545</name>
</gene>
<evidence type="ECO:0000313" key="3">
    <source>
        <dbReference type="Proteomes" id="UP000557392"/>
    </source>
</evidence>
<dbReference type="PANTHER" id="PTHR43155:SF2">
    <property type="entry name" value="CYCLIC DI-GMP PHOSPHODIESTERASE PA4108"/>
    <property type="match status" value="1"/>
</dbReference>
<dbReference type="RefSeq" id="WP_184000306.1">
    <property type="nucleotide sequence ID" value="NZ_JACIEH010000004.1"/>
</dbReference>
<dbReference type="NCBIfam" id="TIGR00277">
    <property type="entry name" value="HDIG"/>
    <property type="match status" value="1"/>
</dbReference>
<dbReference type="SMART" id="SM00471">
    <property type="entry name" value="HDc"/>
    <property type="match status" value="1"/>
</dbReference>
<dbReference type="PROSITE" id="PS51832">
    <property type="entry name" value="HD_GYP"/>
    <property type="match status" value="1"/>
</dbReference>
<dbReference type="Proteomes" id="UP000557392">
    <property type="component" value="Unassembled WGS sequence"/>
</dbReference>
<organism evidence="2 3">
    <name type="scientific">Sphingomonas kyeonggiensis</name>
    <dbReference type="NCBI Taxonomy" id="1268553"/>
    <lineage>
        <taxon>Bacteria</taxon>
        <taxon>Pseudomonadati</taxon>
        <taxon>Pseudomonadota</taxon>
        <taxon>Alphaproteobacteria</taxon>
        <taxon>Sphingomonadales</taxon>
        <taxon>Sphingomonadaceae</taxon>
        <taxon>Sphingomonas</taxon>
    </lineage>
</organism>
<name>A0A7W6NZM3_9SPHN</name>
<dbReference type="InterPro" id="IPR006675">
    <property type="entry name" value="HDIG_dom"/>
</dbReference>
<dbReference type="CDD" id="cd00077">
    <property type="entry name" value="HDc"/>
    <property type="match status" value="1"/>
</dbReference>
<keyword evidence="3" id="KW-1185">Reference proteome</keyword>
<feature type="domain" description="HD-GYP" evidence="1">
    <location>
        <begin position="94"/>
        <end position="289"/>
    </location>
</feature>
<reference evidence="2 3" key="1">
    <citation type="submission" date="2020-08" db="EMBL/GenBank/DDBJ databases">
        <title>Genomic Encyclopedia of Type Strains, Phase IV (KMG-IV): sequencing the most valuable type-strain genomes for metagenomic binning, comparative biology and taxonomic classification.</title>
        <authorList>
            <person name="Goeker M."/>
        </authorList>
    </citation>
    <scope>NUCLEOTIDE SEQUENCE [LARGE SCALE GENOMIC DNA]</scope>
    <source>
        <strain evidence="2 3">DSM 101806</strain>
    </source>
</reference>
<dbReference type="InterPro" id="IPR003607">
    <property type="entry name" value="HD/PDEase_dom"/>
</dbReference>
<dbReference type="GO" id="GO:0008081">
    <property type="term" value="F:phosphoric diester hydrolase activity"/>
    <property type="evidence" value="ECO:0007669"/>
    <property type="project" value="UniProtKB-ARBA"/>
</dbReference>
<dbReference type="AlphaFoldDB" id="A0A7W6NZM3"/>
<dbReference type="SUPFAM" id="SSF109604">
    <property type="entry name" value="HD-domain/PDEase-like"/>
    <property type="match status" value="1"/>
</dbReference>
<dbReference type="Pfam" id="PF13487">
    <property type="entry name" value="HD_5"/>
    <property type="match status" value="1"/>
</dbReference>
<dbReference type="Gene3D" id="1.10.3210.10">
    <property type="entry name" value="Hypothetical protein af1432"/>
    <property type="match status" value="1"/>
</dbReference>
<dbReference type="GO" id="GO:0016740">
    <property type="term" value="F:transferase activity"/>
    <property type="evidence" value="ECO:0007669"/>
    <property type="project" value="UniProtKB-KW"/>
</dbReference>